<feature type="compositionally biased region" description="Low complexity" evidence="1">
    <location>
        <begin position="400"/>
        <end position="417"/>
    </location>
</feature>
<dbReference type="OrthoDB" id="561533at2759"/>
<protein>
    <submittedName>
        <fullName evidence="2">Uncharacterized protein</fullName>
    </submittedName>
</protein>
<feature type="region of interest" description="Disordered" evidence="1">
    <location>
        <begin position="393"/>
        <end position="417"/>
    </location>
</feature>
<feature type="compositionally biased region" description="Low complexity" evidence="1">
    <location>
        <begin position="544"/>
        <end position="562"/>
    </location>
</feature>
<feature type="compositionally biased region" description="Low complexity" evidence="1">
    <location>
        <begin position="69"/>
        <end position="79"/>
    </location>
</feature>
<feature type="region of interest" description="Disordered" evidence="1">
    <location>
        <begin position="291"/>
        <end position="313"/>
    </location>
</feature>
<feature type="region of interest" description="Disordered" evidence="1">
    <location>
        <begin position="578"/>
        <end position="664"/>
    </location>
</feature>
<keyword evidence="3" id="KW-1185">Reference proteome</keyword>
<feature type="compositionally biased region" description="Low complexity" evidence="1">
    <location>
        <begin position="177"/>
        <end position="193"/>
    </location>
</feature>
<name>A0A835SRM8_9CHLO</name>
<feature type="compositionally biased region" description="Low complexity" evidence="1">
    <location>
        <begin position="294"/>
        <end position="311"/>
    </location>
</feature>
<feature type="compositionally biased region" description="Low complexity" evidence="1">
    <location>
        <begin position="588"/>
        <end position="607"/>
    </location>
</feature>
<organism evidence="2 3">
    <name type="scientific">Chlamydomonas schloesseri</name>
    <dbReference type="NCBI Taxonomy" id="2026947"/>
    <lineage>
        <taxon>Eukaryota</taxon>
        <taxon>Viridiplantae</taxon>
        <taxon>Chlorophyta</taxon>
        <taxon>core chlorophytes</taxon>
        <taxon>Chlorophyceae</taxon>
        <taxon>CS clade</taxon>
        <taxon>Chlamydomonadales</taxon>
        <taxon>Chlamydomonadaceae</taxon>
        <taxon>Chlamydomonas</taxon>
    </lineage>
</organism>
<proteinExistence type="predicted"/>
<feature type="region of interest" description="Disordered" evidence="1">
    <location>
        <begin position="174"/>
        <end position="199"/>
    </location>
</feature>
<comment type="caution">
    <text evidence="2">The sequence shown here is derived from an EMBL/GenBank/DDBJ whole genome shotgun (WGS) entry which is preliminary data.</text>
</comment>
<gene>
    <name evidence="2" type="ORF">HYH02_013167</name>
</gene>
<dbReference type="AlphaFoldDB" id="A0A835SRM8"/>
<feature type="region of interest" description="Disordered" evidence="1">
    <location>
        <begin position="247"/>
        <end position="268"/>
    </location>
</feature>
<feature type="compositionally biased region" description="Pro residues" evidence="1">
    <location>
        <begin position="646"/>
        <end position="657"/>
    </location>
</feature>
<dbReference type="Proteomes" id="UP000613740">
    <property type="component" value="Unassembled WGS sequence"/>
</dbReference>
<feature type="region of interest" description="Disordered" evidence="1">
    <location>
        <begin position="447"/>
        <end position="474"/>
    </location>
</feature>
<evidence type="ECO:0000313" key="3">
    <source>
        <dbReference type="Proteomes" id="UP000613740"/>
    </source>
</evidence>
<accession>A0A835SRM8</accession>
<feature type="region of interest" description="Disordered" evidence="1">
    <location>
        <begin position="544"/>
        <end position="563"/>
    </location>
</feature>
<sequence>MSSGRRPEEVFAEAREKVTFKTNRISYERRLLTERERAHRQLGARLQYGELNGRDMFSNQAHEEDTEEQGSSSDGSDQEGCGRNSSTDPLHRRRPTAGKVMANIPLADAPPPPPAAAAAAAVVSKQGAVNPTAMAASFGLLPSPKSPLEAAAAEDGAAGGSSSCGGEVSALYAPSSPTTSNGGAAPAAGTASAQRGSPIMDMNQLLVGRRGTSSSSRSMSAAQVWLLRSEISSGAVEPVAAAAADGAGTSTIAPPHSAALQRRPSSSYYGGRPGCGDVSFAGDGQSAIPSMQLSRGRSFSSSRGKSLITSGGAAGAGANMGSGALAGSALSFTAGGTGSAAGCALKPTPPVSLRATASFTLGTSGGTRLSTAAANWERARDAVAAAVAGSAPKVHSSLSPHMPTAQQAAPPPSMQQLLQRQRSFTRGRGSPDLSAVAAAPVAAGLVEQPSQPPQQQAAQTPSSQKPSQSQEAVATELADELRTHACLAEEDEEARDRLHMLRSGNSAAGEQVERSWRSFTMGLRGHTTTADGGCNSTLAGAGDADAAAATGGSSSSITADGGFAQFRSSSMRIRFVPEEDEAEPEPQEPQQPRGRYGAYPGRGRSGATSGGGRRSSTTSNLTLPPSFDRASASTDAGSAAPSVSSTPPPLLTQPPPSLYARGNAGRSLSGAAANLVTASAGGKDYAAGLSHATPAPPAAAVTLRARSFTAARRSSVLLAAAGSEVTPGFPQPPPQQPQ</sequence>
<evidence type="ECO:0000256" key="1">
    <source>
        <dbReference type="SAM" id="MobiDB-lite"/>
    </source>
</evidence>
<feature type="region of interest" description="Disordered" evidence="1">
    <location>
        <begin position="43"/>
        <end position="96"/>
    </location>
</feature>
<feature type="compositionally biased region" description="Low complexity" evidence="1">
    <location>
        <begin position="453"/>
        <end position="470"/>
    </location>
</feature>
<reference evidence="2" key="1">
    <citation type="journal article" date="2020" name="bioRxiv">
        <title>Comparative genomics of Chlamydomonas.</title>
        <authorList>
            <person name="Craig R.J."/>
            <person name="Hasan A.R."/>
            <person name="Ness R.W."/>
            <person name="Keightley P.D."/>
        </authorList>
    </citation>
    <scope>NUCLEOTIDE SEQUENCE</scope>
    <source>
        <strain evidence="2">CCAP 11/173</strain>
    </source>
</reference>
<dbReference type="EMBL" id="JAEHOD010000070">
    <property type="protein sequence ID" value="KAG2431949.1"/>
    <property type="molecule type" value="Genomic_DNA"/>
</dbReference>
<evidence type="ECO:0000313" key="2">
    <source>
        <dbReference type="EMBL" id="KAG2431949.1"/>
    </source>
</evidence>